<evidence type="ECO:0000256" key="2">
    <source>
        <dbReference type="ARBA" id="ARBA00022448"/>
    </source>
</evidence>
<comment type="caution">
    <text evidence="10">The sequence shown here is derived from an EMBL/GenBank/DDBJ whole genome shotgun (WGS) entry which is preliminary data.</text>
</comment>
<dbReference type="InterPro" id="IPR008969">
    <property type="entry name" value="CarboxyPept-like_regulatory"/>
</dbReference>
<dbReference type="Proteomes" id="UP000027442">
    <property type="component" value="Unassembled WGS sequence"/>
</dbReference>
<organism evidence="10 11">
    <name type="scientific">Hoylesella loescheii DSM 19665 = JCM 12249 = ATCC 15930</name>
    <dbReference type="NCBI Taxonomy" id="1122985"/>
    <lineage>
        <taxon>Bacteria</taxon>
        <taxon>Pseudomonadati</taxon>
        <taxon>Bacteroidota</taxon>
        <taxon>Bacteroidia</taxon>
        <taxon>Bacteroidales</taxon>
        <taxon>Prevotellaceae</taxon>
        <taxon>Hoylesella</taxon>
    </lineage>
</organism>
<name>A0A069QKA9_HOYLO</name>
<evidence type="ECO:0000256" key="6">
    <source>
        <dbReference type="ARBA" id="ARBA00023237"/>
    </source>
</evidence>
<dbReference type="GO" id="GO:0009279">
    <property type="term" value="C:cell outer membrane"/>
    <property type="evidence" value="ECO:0007669"/>
    <property type="project" value="UniProtKB-SubCell"/>
</dbReference>
<dbReference type="InterPro" id="IPR037066">
    <property type="entry name" value="Plug_dom_sf"/>
</dbReference>
<evidence type="ECO:0000256" key="1">
    <source>
        <dbReference type="ARBA" id="ARBA00004571"/>
    </source>
</evidence>
<keyword evidence="3 7" id="KW-1134">Transmembrane beta strand</keyword>
<sequence>MIKRTATLMILCLVAFFAAAQTMKVSGTVVDESGEPIIGASVKVKDTTLGVATNLEGKFTLDNVPRTARELIVSYIGMTPVTATIKPEMRIVMKSDSKQIDDVIVVAFGKQKREAFTGSAGVLNADKIAERQVNNPLSALNGKVSGVQMIEGNGPASSPTIQIRGISSLNAGNGPLIVVDGLPYSGYYSDINPADVESISVLKDAASNSLYGARGANGVILITTKTAKRGNAVISVDAKWGFNEDAKVDYDHVTSPGQYYEMFYKAIYNKFHYGDGMDAYSAYLKANETIYKPGSQGGLGSIVYSVPQGEYLIGQNGKLNPHATLGNVVQHNGKEYMLYPDDWKKEGLRRGFRQEYNIGINGGTDIFKTYASIGYMKNNGICYGSDYTRYSARLKSEYQARPWLTFGGNISYTHSESNSSGNAFGAAHQVPPIYPVYLRDGKGNIMYDRNGKMYDYGNGAVNGVTREIFLNEAPLQNDLLNISTNSSNAYGMQGYADFSFLEDFKLTTNVSIYNTENRDNDAANPYYGFDKTRGGQVGVSHYRTFAFNTQQLLNYNKEFGKHTVSALLGHEYTRNISTTLTGRKNNIFAYKMNTELSGALTLVSANSYKDLYNIEGFFFRGQYDYDSKYFASASFRRDGSSRFHPKHRWGNFWSFGGAWIMTKEKWFKPKWVDMLKLKASFGQQGNDAIGDFYYSDFYDLLAVNGEGSLAFSNKGKQDITWETNTNINAGFEFELFKRRLTGSVELYQRKTTDMLLWFSVPPSLGYDGYYDNVGDMMNRGIEVNLDGEIIRTKDITWSMNFNITHNRNKISYLPKENKTLEKEGHAGYSDGSRYIGEGLPINTWYIKKFAGVNEEGLSTWYYTDQATGKLKPTTDYSSADYYLGGSPHPDVYGGFGTSVRGYGFDLNISFIYSLGGKAYDNGYEGMMRNPEPSIAPQAYHKDLLNVWTRENPNSNIPRFQYGDINTTAFSDRFLIDASTLTFKSISLGYTFPAQLIKKLQLSSLRVFLSCDNVAYWSKRKGFDPRTSLTGNVSDDSYSPMRTASAGISVKF</sequence>
<comment type="subcellular location">
    <subcellularLocation>
        <location evidence="1 7">Cell outer membrane</location>
        <topology evidence="1 7">Multi-pass membrane protein</topology>
    </subcellularLocation>
</comment>
<proteinExistence type="inferred from homology"/>
<dbReference type="NCBIfam" id="TIGR04057">
    <property type="entry name" value="SusC_RagA_signa"/>
    <property type="match status" value="1"/>
</dbReference>
<protein>
    <submittedName>
        <fullName evidence="10">TonB-dependent receptor plug domain protein</fullName>
    </submittedName>
</protein>
<evidence type="ECO:0000256" key="7">
    <source>
        <dbReference type="PROSITE-ProRule" id="PRU01360"/>
    </source>
</evidence>
<feature type="domain" description="TonB-dependent receptor plug" evidence="9">
    <location>
        <begin position="116"/>
        <end position="219"/>
    </location>
</feature>
<keyword evidence="11" id="KW-1185">Reference proteome</keyword>
<keyword evidence="10" id="KW-0675">Receptor</keyword>
<dbReference type="NCBIfam" id="TIGR04056">
    <property type="entry name" value="OMP_RagA_SusC"/>
    <property type="match status" value="1"/>
</dbReference>
<dbReference type="InterPro" id="IPR012910">
    <property type="entry name" value="Plug_dom"/>
</dbReference>
<dbReference type="AlphaFoldDB" id="A0A069QKA9"/>
<dbReference type="Gene3D" id="2.170.130.10">
    <property type="entry name" value="TonB-dependent receptor, plug domain"/>
    <property type="match status" value="1"/>
</dbReference>
<keyword evidence="5 7" id="KW-0472">Membrane</keyword>
<evidence type="ECO:0000256" key="3">
    <source>
        <dbReference type="ARBA" id="ARBA00022452"/>
    </source>
</evidence>
<keyword evidence="8" id="KW-0732">Signal</keyword>
<dbReference type="InterPro" id="IPR039426">
    <property type="entry name" value="TonB-dep_rcpt-like"/>
</dbReference>
<feature type="signal peptide" evidence="8">
    <location>
        <begin position="1"/>
        <end position="20"/>
    </location>
</feature>
<dbReference type="SUPFAM" id="SSF56935">
    <property type="entry name" value="Porins"/>
    <property type="match status" value="1"/>
</dbReference>
<dbReference type="Gene3D" id="2.60.40.1120">
    <property type="entry name" value="Carboxypeptidase-like, regulatory domain"/>
    <property type="match status" value="1"/>
</dbReference>
<keyword evidence="2 7" id="KW-0813">Transport</keyword>
<dbReference type="Pfam" id="PF07715">
    <property type="entry name" value="Plug"/>
    <property type="match status" value="1"/>
</dbReference>
<dbReference type="InterPro" id="IPR023997">
    <property type="entry name" value="TonB-dep_OMP_SusC/RagA_CS"/>
</dbReference>
<accession>A0A069QKA9</accession>
<dbReference type="InterPro" id="IPR036942">
    <property type="entry name" value="Beta-barrel_TonB_sf"/>
</dbReference>
<dbReference type="eggNOG" id="COG1629">
    <property type="taxonomic scope" value="Bacteria"/>
</dbReference>
<evidence type="ECO:0000256" key="8">
    <source>
        <dbReference type="SAM" id="SignalP"/>
    </source>
</evidence>
<keyword evidence="4 7" id="KW-0812">Transmembrane</keyword>
<comment type="similarity">
    <text evidence="7">Belongs to the TonB-dependent receptor family.</text>
</comment>
<reference evidence="10 11" key="1">
    <citation type="submission" date="2013-08" db="EMBL/GenBank/DDBJ databases">
        <authorList>
            <person name="Weinstock G."/>
            <person name="Sodergren E."/>
            <person name="Wylie T."/>
            <person name="Fulton L."/>
            <person name="Fulton R."/>
            <person name="Fronick C."/>
            <person name="O'Laughlin M."/>
            <person name="Godfrey J."/>
            <person name="Miner T."/>
            <person name="Herter B."/>
            <person name="Appelbaum E."/>
            <person name="Cordes M."/>
            <person name="Lek S."/>
            <person name="Wollam A."/>
            <person name="Pepin K.H."/>
            <person name="Palsikar V.B."/>
            <person name="Mitreva M."/>
            <person name="Wilson R.K."/>
        </authorList>
    </citation>
    <scope>NUCLEOTIDE SEQUENCE [LARGE SCALE GENOMIC DNA]</scope>
    <source>
        <strain evidence="10 11">ATCC 15930</strain>
    </source>
</reference>
<dbReference type="SUPFAM" id="SSF49464">
    <property type="entry name" value="Carboxypeptidase regulatory domain-like"/>
    <property type="match status" value="1"/>
</dbReference>
<evidence type="ECO:0000256" key="4">
    <source>
        <dbReference type="ARBA" id="ARBA00022692"/>
    </source>
</evidence>
<dbReference type="HOGENOM" id="CLU_004317_0_1_10"/>
<dbReference type="Gene3D" id="2.40.170.20">
    <property type="entry name" value="TonB-dependent receptor, beta-barrel domain"/>
    <property type="match status" value="1"/>
</dbReference>
<dbReference type="Pfam" id="PF13715">
    <property type="entry name" value="CarbopepD_reg_2"/>
    <property type="match status" value="1"/>
</dbReference>
<dbReference type="eggNOG" id="COG4771">
    <property type="taxonomic scope" value="Bacteria"/>
</dbReference>
<evidence type="ECO:0000259" key="9">
    <source>
        <dbReference type="Pfam" id="PF07715"/>
    </source>
</evidence>
<dbReference type="EMBL" id="JNGW01000022">
    <property type="protein sequence ID" value="KDR53298.1"/>
    <property type="molecule type" value="Genomic_DNA"/>
</dbReference>
<keyword evidence="6 7" id="KW-0998">Cell outer membrane</keyword>
<dbReference type="PATRIC" id="fig|1122985.7.peg.690"/>
<dbReference type="PROSITE" id="PS52016">
    <property type="entry name" value="TONB_DEPENDENT_REC_3"/>
    <property type="match status" value="1"/>
</dbReference>
<evidence type="ECO:0000313" key="11">
    <source>
        <dbReference type="Proteomes" id="UP000027442"/>
    </source>
</evidence>
<gene>
    <name evidence="10" type="ORF">HMPREF1991_00662</name>
</gene>
<feature type="chain" id="PRO_5001668212" evidence="8">
    <location>
        <begin position="21"/>
        <end position="1051"/>
    </location>
</feature>
<dbReference type="InterPro" id="IPR023996">
    <property type="entry name" value="TonB-dep_OMP_SusC/RagA"/>
</dbReference>
<evidence type="ECO:0000313" key="10">
    <source>
        <dbReference type="EMBL" id="KDR53298.1"/>
    </source>
</evidence>
<evidence type="ECO:0000256" key="5">
    <source>
        <dbReference type="ARBA" id="ARBA00023136"/>
    </source>
</evidence>